<accession>A0A158C4F7</accession>
<evidence type="ECO:0000256" key="6">
    <source>
        <dbReference type="ARBA" id="ARBA00022840"/>
    </source>
</evidence>
<evidence type="ECO:0000256" key="10">
    <source>
        <dbReference type="RuleBase" id="RU364073"/>
    </source>
</evidence>
<reference evidence="14" key="1">
    <citation type="submission" date="2016-01" db="EMBL/GenBank/DDBJ databases">
        <authorList>
            <person name="Peeters C."/>
        </authorList>
    </citation>
    <scope>NUCLEOTIDE SEQUENCE [LARGE SCALE GENOMIC DNA]</scope>
    <source>
        <strain evidence="14">LMG 29326</strain>
    </source>
</reference>
<dbReference type="EMBL" id="FCOB02000018">
    <property type="protein sequence ID" value="SAK76786.1"/>
    <property type="molecule type" value="Genomic_DNA"/>
</dbReference>
<dbReference type="InterPro" id="IPR018483">
    <property type="entry name" value="Carb_kinase_FGGY_CS"/>
</dbReference>
<dbReference type="OrthoDB" id="9805576at2"/>
<protein>
    <recommendedName>
        <fullName evidence="8 10">Xylulose kinase</fullName>
        <shortName evidence="8 10">Xylulokinase</shortName>
        <ecNumber evidence="8 10">2.7.1.17</ecNumber>
    </recommendedName>
</protein>
<dbReference type="AlphaFoldDB" id="A0A158C4F7"/>
<dbReference type="PROSITE" id="PS00933">
    <property type="entry name" value="FGGY_KINASES_1"/>
    <property type="match status" value="1"/>
</dbReference>
<dbReference type="STRING" id="1777144.AWB83_03951"/>
<feature type="region of interest" description="Disordered" evidence="11">
    <location>
        <begin position="498"/>
        <end position="522"/>
    </location>
</feature>
<dbReference type="GO" id="GO:0005524">
    <property type="term" value="F:ATP binding"/>
    <property type="evidence" value="ECO:0007669"/>
    <property type="project" value="UniProtKB-UniRule"/>
</dbReference>
<keyword evidence="5 8" id="KW-0418">Kinase</keyword>
<comment type="caution">
    <text evidence="14">The sequence shown here is derived from an EMBL/GenBank/DDBJ whole genome shotgun (WGS) entry which is preliminary data.</text>
</comment>
<dbReference type="InterPro" id="IPR050406">
    <property type="entry name" value="FGGY_Carb_Kinase"/>
</dbReference>
<evidence type="ECO:0000313" key="14">
    <source>
        <dbReference type="EMBL" id="SAK76786.1"/>
    </source>
</evidence>
<evidence type="ECO:0000256" key="7">
    <source>
        <dbReference type="ARBA" id="ARBA00023277"/>
    </source>
</evidence>
<keyword evidence="4 8" id="KW-0547">Nucleotide-binding</keyword>
<proteinExistence type="inferred from homology"/>
<evidence type="ECO:0000256" key="4">
    <source>
        <dbReference type="ARBA" id="ARBA00022741"/>
    </source>
</evidence>
<comment type="similarity">
    <text evidence="1 8 9">Belongs to the FGGY kinase family.</text>
</comment>
<evidence type="ECO:0000256" key="11">
    <source>
        <dbReference type="SAM" id="MobiDB-lite"/>
    </source>
</evidence>
<feature type="active site" description="Proton acceptor" evidence="8">
    <location>
        <position position="241"/>
    </location>
</feature>
<evidence type="ECO:0000256" key="8">
    <source>
        <dbReference type="HAMAP-Rule" id="MF_02220"/>
    </source>
</evidence>
<feature type="domain" description="Carbohydrate kinase FGGY N-terminal" evidence="12">
    <location>
        <begin position="4"/>
        <end position="244"/>
    </location>
</feature>
<dbReference type="CDD" id="cd07808">
    <property type="entry name" value="ASKHA_NBD_FGGY_EcXK-like"/>
    <property type="match status" value="1"/>
</dbReference>
<evidence type="ECO:0000256" key="1">
    <source>
        <dbReference type="ARBA" id="ARBA00009156"/>
    </source>
</evidence>
<evidence type="ECO:0000313" key="15">
    <source>
        <dbReference type="Proteomes" id="UP000054978"/>
    </source>
</evidence>
<evidence type="ECO:0000256" key="3">
    <source>
        <dbReference type="ARBA" id="ARBA00022679"/>
    </source>
</evidence>
<evidence type="ECO:0000256" key="5">
    <source>
        <dbReference type="ARBA" id="ARBA00022777"/>
    </source>
</evidence>
<dbReference type="Pfam" id="PF02782">
    <property type="entry name" value="FGGY_C"/>
    <property type="match status" value="1"/>
</dbReference>
<dbReference type="GO" id="GO:0042732">
    <property type="term" value="P:D-xylose metabolic process"/>
    <property type="evidence" value="ECO:0007669"/>
    <property type="project" value="UniProtKB-KW"/>
</dbReference>
<comment type="function">
    <text evidence="8">Catalyzes the phosphorylation of D-xylulose to D-xylulose 5-phosphate.</text>
</comment>
<dbReference type="Gene3D" id="3.30.420.40">
    <property type="match status" value="2"/>
</dbReference>
<dbReference type="PIRSF" id="PIRSF000538">
    <property type="entry name" value="GlpK"/>
    <property type="match status" value="1"/>
</dbReference>
<gene>
    <name evidence="8 10" type="primary">xylB</name>
    <name evidence="14" type="ORF">AWB83_03951</name>
</gene>
<dbReference type="InterPro" id="IPR018484">
    <property type="entry name" value="FGGY_N"/>
</dbReference>
<sequence>MERYLLGIDIGTSACKVIAVDSVGRVAAKALASYPVISLRPGWAEQEPEQWWRATQKALAEVLAALPDRRAVRGIGLSGQMHGLTALDANDEVLRPAILWCDQRAAPHCDDITARAGGLDGVLGLVQNRMLPGFTAGKLLWMRQHEPELFARMRRMLNPKDYLRLRLSGEHLTDVSDASGTGLFDVKERAWSKAMLSLLDLPVSLVPEAVESTARAGVLRPELAEAWGLPAGTPIYGGGGDSVIQTTSMGAIDSGPLGVTIGTAGIVAGGTRACPEPTGQLQISCGNAPGRWHVMGVTLSAGGAFEWLRGALMRMMPSLSFEDMTALARTAPAGSHGLLFLPYLLGERCPHVAADGRAAWIGLTSMHDTSHMVRSVMEGVLLNIRSIAALCATSGLTCDEVRASGGATAEPFWLQLLADVLQREVTTVTGAAEGGAYGAVLAAGVGAGWWSTLEEAAGSLRVTSRVLPDPTLASLYDARFDTFRTLYDTLRPAFQQIAAEPASPDNTGSGDGRLPSPESSAS</sequence>
<dbReference type="EC" id="2.7.1.17" evidence="8 10"/>
<keyword evidence="6 8" id="KW-0067">ATP-binding</keyword>
<dbReference type="PANTHER" id="PTHR43095">
    <property type="entry name" value="SUGAR KINASE"/>
    <property type="match status" value="1"/>
</dbReference>
<feature type="binding site" evidence="8">
    <location>
        <begin position="81"/>
        <end position="82"/>
    </location>
    <ligand>
        <name>substrate</name>
    </ligand>
</feature>
<dbReference type="SUPFAM" id="SSF53067">
    <property type="entry name" value="Actin-like ATPase domain"/>
    <property type="match status" value="2"/>
</dbReference>
<dbReference type="InterPro" id="IPR006000">
    <property type="entry name" value="Xylulokinase"/>
</dbReference>
<dbReference type="Pfam" id="PF00370">
    <property type="entry name" value="FGGY_N"/>
    <property type="match status" value="1"/>
</dbReference>
<dbReference type="PANTHER" id="PTHR43095:SF5">
    <property type="entry name" value="XYLULOSE KINASE"/>
    <property type="match status" value="1"/>
</dbReference>
<dbReference type="PROSITE" id="PS00445">
    <property type="entry name" value="FGGY_KINASES_2"/>
    <property type="match status" value="1"/>
</dbReference>
<dbReference type="InterPro" id="IPR043129">
    <property type="entry name" value="ATPase_NBD"/>
</dbReference>
<dbReference type="InterPro" id="IPR018485">
    <property type="entry name" value="FGGY_C"/>
</dbReference>
<dbReference type="InterPro" id="IPR000577">
    <property type="entry name" value="Carb_kinase_FGGY"/>
</dbReference>
<dbReference type="GO" id="GO:0004856">
    <property type="term" value="F:D-xylulokinase activity"/>
    <property type="evidence" value="ECO:0007669"/>
    <property type="project" value="UniProtKB-UniRule"/>
</dbReference>
<keyword evidence="2 8" id="KW-0859">Xylose metabolism</keyword>
<dbReference type="RefSeq" id="WP_087047334.1">
    <property type="nucleotide sequence ID" value="NZ_FCOB02000018.1"/>
</dbReference>
<evidence type="ECO:0000256" key="9">
    <source>
        <dbReference type="RuleBase" id="RU003733"/>
    </source>
</evidence>
<dbReference type="GO" id="GO:0005998">
    <property type="term" value="P:xylulose catabolic process"/>
    <property type="evidence" value="ECO:0007669"/>
    <property type="project" value="UniProtKB-UniRule"/>
</dbReference>
<evidence type="ECO:0000256" key="2">
    <source>
        <dbReference type="ARBA" id="ARBA00022629"/>
    </source>
</evidence>
<dbReference type="Proteomes" id="UP000054978">
    <property type="component" value="Unassembled WGS sequence"/>
</dbReference>
<evidence type="ECO:0000259" key="13">
    <source>
        <dbReference type="Pfam" id="PF02782"/>
    </source>
</evidence>
<name>A0A158C4F7_9BURK</name>
<keyword evidence="7 8" id="KW-0119">Carbohydrate metabolism</keyword>
<evidence type="ECO:0000259" key="12">
    <source>
        <dbReference type="Pfam" id="PF00370"/>
    </source>
</evidence>
<organism evidence="14 15">
    <name type="scientific">Caballeronia ptereochthonis</name>
    <dbReference type="NCBI Taxonomy" id="1777144"/>
    <lineage>
        <taxon>Bacteria</taxon>
        <taxon>Pseudomonadati</taxon>
        <taxon>Pseudomonadota</taxon>
        <taxon>Betaproteobacteria</taxon>
        <taxon>Burkholderiales</taxon>
        <taxon>Burkholderiaceae</taxon>
        <taxon>Caballeronia</taxon>
    </lineage>
</organism>
<feature type="site" description="Important for activity" evidence="8">
    <location>
        <position position="9"/>
    </location>
</feature>
<keyword evidence="3 8" id="KW-0808">Transferase</keyword>
<dbReference type="HAMAP" id="MF_02220">
    <property type="entry name" value="XylB"/>
    <property type="match status" value="1"/>
</dbReference>
<dbReference type="NCBIfam" id="TIGR01312">
    <property type="entry name" value="XylB"/>
    <property type="match status" value="1"/>
</dbReference>
<keyword evidence="15" id="KW-1185">Reference proteome</keyword>
<feature type="domain" description="Carbohydrate kinase FGGY C-terminal" evidence="13">
    <location>
        <begin position="286"/>
        <end position="446"/>
    </location>
</feature>
<comment type="catalytic activity">
    <reaction evidence="8 10">
        <text>D-xylulose + ATP = D-xylulose 5-phosphate + ADP + H(+)</text>
        <dbReference type="Rhea" id="RHEA:10964"/>
        <dbReference type="ChEBI" id="CHEBI:15378"/>
        <dbReference type="ChEBI" id="CHEBI:17140"/>
        <dbReference type="ChEBI" id="CHEBI:30616"/>
        <dbReference type="ChEBI" id="CHEBI:57737"/>
        <dbReference type="ChEBI" id="CHEBI:456216"/>
        <dbReference type="EC" id="2.7.1.17"/>
    </reaction>
</comment>